<dbReference type="GeneID" id="109473116"/>
<dbReference type="InterPro" id="IPR027417">
    <property type="entry name" value="P-loop_NTPase"/>
</dbReference>
<dbReference type="Gene3D" id="3.40.50.300">
    <property type="entry name" value="P-loop containing nucleotide triphosphate hydrolases"/>
    <property type="match status" value="1"/>
</dbReference>
<dbReference type="GO" id="GO:0009247">
    <property type="term" value="P:glycolipid biosynthetic process"/>
    <property type="evidence" value="ECO:0007669"/>
    <property type="project" value="InterPro"/>
</dbReference>
<keyword evidence="5" id="KW-0735">Signal-anchor</keyword>
<comment type="similarity">
    <text evidence="2">Belongs to the galactose-3-O-sulfotransferase family.</text>
</comment>
<evidence type="ECO:0000313" key="11">
    <source>
        <dbReference type="RefSeq" id="XP_019628585.1"/>
    </source>
</evidence>
<evidence type="ECO:0000256" key="1">
    <source>
        <dbReference type="ARBA" id="ARBA00004323"/>
    </source>
</evidence>
<dbReference type="GO" id="GO:0001733">
    <property type="term" value="F:galactosylceramide sulfotransferase activity"/>
    <property type="evidence" value="ECO:0007669"/>
    <property type="project" value="InterPro"/>
</dbReference>
<keyword evidence="9" id="KW-0325">Glycoprotein</keyword>
<proteinExistence type="inferred from homology"/>
<dbReference type="GO" id="GO:0000139">
    <property type="term" value="C:Golgi membrane"/>
    <property type="evidence" value="ECO:0007669"/>
    <property type="project" value="UniProtKB-SubCell"/>
</dbReference>
<dbReference type="InterPro" id="IPR009729">
    <property type="entry name" value="Gal-3-0_sulfotransfrase"/>
</dbReference>
<dbReference type="Proteomes" id="UP000515135">
    <property type="component" value="Unplaced"/>
</dbReference>
<evidence type="ECO:0000256" key="7">
    <source>
        <dbReference type="ARBA" id="ARBA00023034"/>
    </source>
</evidence>
<organism evidence="10 11">
    <name type="scientific">Branchiostoma belcheri</name>
    <name type="common">Amphioxus</name>
    <dbReference type="NCBI Taxonomy" id="7741"/>
    <lineage>
        <taxon>Eukaryota</taxon>
        <taxon>Metazoa</taxon>
        <taxon>Chordata</taxon>
        <taxon>Cephalochordata</taxon>
        <taxon>Leptocardii</taxon>
        <taxon>Amphioxiformes</taxon>
        <taxon>Branchiostomatidae</taxon>
        <taxon>Branchiostoma</taxon>
    </lineage>
</organism>
<dbReference type="PANTHER" id="PTHR14647:SF87">
    <property type="entry name" value="PUTATIVE-RELATED"/>
    <property type="match status" value="1"/>
</dbReference>
<accession>A0A6P4YH32</accession>
<dbReference type="SUPFAM" id="SSF52540">
    <property type="entry name" value="P-loop containing nucleoside triphosphate hydrolases"/>
    <property type="match status" value="1"/>
</dbReference>
<reference evidence="11" key="1">
    <citation type="submission" date="2025-08" db="UniProtKB">
        <authorList>
            <consortium name="RefSeq"/>
        </authorList>
    </citation>
    <scope>IDENTIFICATION</scope>
    <source>
        <tissue evidence="11">Gonad</tissue>
    </source>
</reference>
<evidence type="ECO:0000256" key="6">
    <source>
        <dbReference type="ARBA" id="ARBA00022989"/>
    </source>
</evidence>
<keyword evidence="10" id="KW-1185">Reference proteome</keyword>
<dbReference type="AlphaFoldDB" id="A0A6P4YH32"/>
<sequence>MTCPKLYLGLGTEWDGHGKQVPWFDVDVERKTPPSHVKSGENTTTDKLHAEKQDDTHMIDTTDVTNTNLLRLNLTASHCLPQKSFVFIKVHKAGSHNTACILQRFVWSNNLTIVLPMNPVKSGLKTHDLNYVNLPFYPPYDVMLHHLPYNRAKMANVMQKNVVFIAILRYPLSHLKSIYNYRHLDRRFGLPLEGYLSNPKYLFGTILYKTRNWQAFMMGIPPEYSGNNKKAQARILELGKEFDHVMILEYYDESLILLKRKLCWKLQDILYDKQIRNYRSYSYKKTDIPEKLKENHKRSSDLDYMLYSYFNKTLWREILKEGEDFQNEVELFRRVNYKVNLFCNSPVNYSDYVIEATTWNAKFTVDQTLCSELKMLRIDWDKRFFARQGKVPEGMGAHGMLDQ</sequence>
<evidence type="ECO:0000256" key="4">
    <source>
        <dbReference type="ARBA" id="ARBA00022692"/>
    </source>
</evidence>
<keyword evidence="7" id="KW-0333">Golgi apparatus</keyword>
<keyword evidence="8" id="KW-0472">Membrane</keyword>
<name>A0A6P4YH32_BRABE</name>
<evidence type="ECO:0000256" key="3">
    <source>
        <dbReference type="ARBA" id="ARBA00022679"/>
    </source>
</evidence>
<evidence type="ECO:0000256" key="9">
    <source>
        <dbReference type="ARBA" id="ARBA00023180"/>
    </source>
</evidence>
<dbReference type="Pfam" id="PF06990">
    <property type="entry name" value="Gal-3-0_sulfotr"/>
    <property type="match status" value="1"/>
</dbReference>
<keyword evidence="3" id="KW-0808">Transferase</keyword>
<protein>
    <submittedName>
        <fullName evidence="11">Galactosylceramide sulfotransferase-like</fullName>
    </submittedName>
</protein>
<keyword evidence="4" id="KW-0812">Transmembrane</keyword>
<dbReference type="KEGG" id="bbel:109473116"/>
<comment type="subcellular location">
    <subcellularLocation>
        <location evidence="1">Golgi apparatus membrane</location>
        <topology evidence="1">Single-pass type II membrane protein</topology>
    </subcellularLocation>
</comment>
<dbReference type="PANTHER" id="PTHR14647">
    <property type="entry name" value="GALACTOSE-3-O-SULFOTRANSFERASE"/>
    <property type="match status" value="1"/>
</dbReference>
<evidence type="ECO:0000313" key="10">
    <source>
        <dbReference type="Proteomes" id="UP000515135"/>
    </source>
</evidence>
<evidence type="ECO:0000256" key="5">
    <source>
        <dbReference type="ARBA" id="ARBA00022968"/>
    </source>
</evidence>
<gene>
    <name evidence="11" type="primary">LOC109473116</name>
</gene>
<evidence type="ECO:0000256" key="2">
    <source>
        <dbReference type="ARBA" id="ARBA00008124"/>
    </source>
</evidence>
<dbReference type="OrthoDB" id="514299at2759"/>
<keyword evidence="6" id="KW-1133">Transmembrane helix</keyword>
<dbReference type="RefSeq" id="XP_019628585.1">
    <property type="nucleotide sequence ID" value="XM_019773026.1"/>
</dbReference>
<evidence type="ECO:0000256" key="8">
    <source>
        <dbReference type="ARBA" id="ARBA00023136"/>
    </source>
</evidence>